<organism evidence="1 2">
    <name type="scientific">Pseudomonas amygdali pv. lachrymans str. M301315</name>
    <dbReference type="NCBI Taxonomy" id="629260"/>
    <lineage>
        <taxon>Bacteria</taxon>
        <taxon>Pseudomonadati</taxon>
        <taxon>Pseudomonadota</taxon>
        <taxon>Gammaproteobacteria</taxon>
        <taxon>Pseudomonadales</taxon>
        <taxon>Pseudomonadaceae</taxon>
        <taxon>Pseudomonas</taxon>
        <taxon>Pseudomonas amygdali</taxon>
    </lineage>
</organism>
<dbReference type="Proteomes" id="UP000006426">
    <property type="component" value="Plasmid pmppla107"/>
</dbReference>
<keyword evidence="1" id="KW-0614">Plasmid</keyword>
<proteinExistence type="predicted"/>
<gene>
    <name evidence="1" type="ORF">PLA107_033120</name>
</gene>
<dbReference type="GeneID" id="39474533"/>
<name>A0AAD0V9Y1_PSEAV</name>
<accession>A0AAD0V9Y1</accession>
<dbReference type="AlphaFoldDB" id="A0AAD0V9Y1"/>
<evidence type="ECO:0000313" key="1">
    <source>
        <dbReference type="EMBL" id="AXH60068.1"/>
    </source>
</evidence>
<dbReference type="RefSeq" id="WP_005742855.1">
    <property type="nucleotide sequence ID" value="NZ_CP031226.1"/>
</dbReference>
<protein>
    <submittedName>
        <fullName evidence="1">Uncharacterized protein</fullName>
    </submittedName>
</protein>
<reference evidence="1 2" key="1">
    <citation type="journal article" date="2011" name="PLoS Pathog.">
        <title>Dynamic evolution of pathogenicity revealed by sequencing and comparative genomics of 19 Pseudomonas syringae isolates.</title>
        <authorList>
            <person name="Baltrus D.A."/>
            <person name="Nishimura M.T."/>
            <person name="Romanchuk A."/>
            <person name="Chang J.H."/>
            <person name="Mukhtar M.S."/>
            <person name="Cherkis K."/>
            <person name="Roach J."/>
            <person name="Grant S.R."/>
            <person name="Jones C.D."/>
            <person name="Dangl J.L."/>
        </authorList>
    </citation>
    <scope>NUCLEOTIDE SEQUENCE [LARGE SCALE GENOMIC DNA]</scope>
    <source>
        <strain evidence="1 2">M301315</strain>
    </source>
</reference>
<geneLocation type="plasmid" evidence="2">
    <name>pmppla107</name>
</geneLocation>
<sequence>MQLFLGWARLLKHFDLPDHHATHDEMVAGVAKVIRAYLFGSIPANIGKLSSDQFAGHLRRILGKDPSLIRELQIAGDLTFLEYAPALSNEKHIWGGLFQAGTHQIFDLMEHYDADLAWELMRDDGFQLDLSSEATPYHDAPILKIMDLLNTHEDRSQFCAIVERASRLPPDLSWPLYLHKNANQELQELLLCRQSLYNAFTPRRHHSAEYRYIHSTVYEASLSLGLKGRLPASEDLFARVNRALKDTTQAQYPWLLTGDQEKLLECLMTMDQPSLDQHFGYILADRFPIQGSYVDGATPMKMALSKAGIAAAIDAFDPSLWQKVIDAELSRLQFQERLWLLDIAARRAPEYFIQAFNAESASFQIDITIDLVGMLTAHPCRASEEVASFRLGAGLLQIHRSAFESIDTSMTFEFGHLSTDPVTIKLVTSMLEQMISREDSEYDVSSFPDSNTVFFMVNDLLSQEDVRIAMKMKSMQEAVASVRLPRSVLQKMTPSQRDLVLGADLGL</sequence>
<dbReference type="EMBL" id="CP031226">
    <property type="protein sequence ID" value="AXH60068.1"/>
    <property type="molecule type" value="Genomic_DNA"/>
</dbReference>
<evidence type="ECO:0000313" key="2">
    <source>
        <dbReference type="Proteomes" id="UP000006426"/>
    </source>
</evidence>